<evidence type="ECO:0000313" key="2">
    <source>
        <dbReference type="Proteomes" id="UP000232693"/>
    </source>
</evidence>
<evidence type="ECO:0008006" key="3">
    <source>
        <dbReference type="Google" id="ProtNLM"/>
    </source>
</evidence>
<gene>
    <name evidence="1" type="ORF">CW740_11390</name>
</gene>
<reference evidence="1 2" key="1">
    <citation type="submission" date="2017-12" db="EMBL/GenBank/DDBJ databases">
        <title>Kangiella profundi FT102 completed genome.</title>
        <authorList>
            <person name="Xu J."/>
            <person name="Wang J."/>
            <person name="Lu Y."/>
        </authorList>
    </citation>
    <scope>NUCLEOTIDE SEQUENCE [LARGE SCALE GENOMIC DNA]</scope>
    <source>
        <strain evidence="1 2">FT102</strain>
    </source>
</reference>
<dbReference type="AlphaFoldDB" id="A0A2K9AEH0"/>
<dbReference type="KEGG" id="kpd:CW740_11390"/>
<evidence type="ECO:0000313" key="1">
    <source>
        <dbReference type="EMBL" id="AUD79817.1"/>
    </source>
</evidence>
<dbReference type="Proteomes" id="UP000232693">
    <property type="component" value="Chromosome"/>
</dbReference>
<dbReference type="PROSITE" id="PS51257">
    <property type="entry name" value="PROKAR_LIPOPROTEIN"/>
    <property type="match status" value="1"/>
</dbReference>
<dbReference type="InterPro" id="IPR018696">
    <property type="entry name" value="DUF2195"/>
</dbReference>
<organism evidence="1 2">
    <name type="scientific">Kangiella profundi</name>
    <dbReference type="NCBI Taxonomy" id="1561924"/>
    <lineage>
        <taxon>Bacteria</taxon>
        <taxon>Pseudomonadati</taxon>
        <taxon>Pseudomonadota</taxon>
        <taxon>Gammaproteobacteria</taxon>
        <taxon>Kangiellales</taxon>
        <taxon>Kangiellaceae</taxon>
        <taxon>Kangiella</taxon>
    </lineage>
</organism>
<accession>A0A2K9AEH0</accession>
<dbReference type="RefSeq" id="WP_106647609.1">
    <property type="nucleotide sequence ID" value="NZ_BMGO01000001.1"/>
</dbReference>
<name>A0A2K9AEH0_9GAMM</name>
<dbReference type="EMBL" id="CP025120">
    <property type="protein sequence ID" value="AUD79817.1"/>
    <property type="molecule type" value="Genomic_DNA"/>
</dbReference>
<keyword evidence="2" id="KW-1185">Reference proteome</keyword>
<protein>
    <recommendedName>
        <fullName evidence="3">Lipoprotein</fullName>
    </recommendedName>
</protein>
<dbReference type="Pfam" id="PF09961">
    <property type="entry name" value="DUF2195"/>
    <property type="match status" value="1"/>
</dbReference>
<proteinExistence type="predicted"/>
<sequence length="131" mass="14622">MNLLRKLALIAITLVSSSCATKQQDLHEPLSLEFDNSLNQCITITGHTLFKSKTPYPFSWLEIQYNLQQSVAHCGCKFAQAHIRIARQDNELSSAAANFQDNNTFIVPVRTQAVMMGESPIKISLTCPQPE</sequence>